<proteinExistence type="predicted"/>
<gene>
    <name evidence="1" type="ORF">TSPGSL018_24599</name>
</gene>
<organism evidence="1">
    <name type="scientific">Tetraselmis sp. GSL018</name>
    <dbReference type="NCBI Taxonomy" id="582737"/>
    <lineage>
        <taxon>Eukaryota</taxon>
        <taxon>Viridiplantae</taxon>
        <taxon>Chlorophyta</taxon>
        <taxon>core chlorophytes</taxon>
        <taxon>Chlorodendrophyceae</taxon>
        <taxon>Chlorodendrales</taxon>
        <taxon>Chlorodendraceae</taxon>
        <taxon>Tetraselmis</taxon>
    </lineage>
</organism>
<dbReference type="EMBL" id="GBEZ01010784">
    <property type="protein sequence ID" value="JAC74935.1"/>
    <property type="molecule type" value="Transcribed_RNA"/>
</dbReference>
<dbReference type="AlphaFoldDB" id="A0A061RW52"/>
<protein>
    <submittedName>
        <fullName evidence="1">Uncharacterized protein</fullName>
    </submittedName>
</protein>
<reference evidence="1" key="1">
    <citation type="submission" date="2014-05" db="EMBL/GenBank/DDBJ databases">
        <title>The transcriptome of the halophilic microalga Tetraselmis sp. GSL018 isolated from the Great Salt Lake, Utah.</title>
        <authorList>
            <person name="Jinkerson R.E."/>
            <person name="D'Adamo S."/>
            <person name="Posewitz M.C."/>
        </authorList>
    </citation>
    <scope>NUCLEOTIDE SEQUENCE</scope>
    <source>
        <strain evidence="1">GSL018</strain>
    </source>
</reference>
<accession>A0A061RW52</accession>
<feature type="non-terminal residue" evidence="1">
    <location>
        <position position="1"/>
    </location>
</feature>
<sequence>DAGSIASGPVIDKWNPGKMAATSKQAAEVIPFPGVGQSW</sequence>
<evidence type="ECO:0000313" key="1">
    <source>
        <dbReference type="EMBL" id="JAC74935.1"/>
    </source>
</evidence>
<name>A0A061RW52_9CHLO</name>